<dbReference type="Proteomes" id="UP000231987">
    <property type="component" value="Unassembled WGS sequence"/>
</dbReference>
<dbReference type="PROSITE" id="PS01047">
    <property type="entry name" value="HMA_1"/>
    <property type="match status" value="1"/>
</dbReference>
<accession>A0A2J0Z787</accession>
<sequence length="73" mass="7481">MYDISISDMTCSHCAGTVEKAVKSVDPNAKVTVDLRAKIASIESDIGPAAFVAAIEDAGYKASIGNACCSQGI</sequence>
<dbReference type="GO" id="GO:0046872">
    <property type="term" value="F:metal ion binding"/>
    <property type="evidence" value="ECO:0007669"/>
    <property type="project" value="InterPro"/>
</dbReference>
<comment type="caution">
    <text evidence="1">The sequence shown here is derived from an EMBL/GenBank/DDBJ whole genome shotgun (WGS) entry which is preliminary data.</text>
</comment>
<dbReference type="EMBL" id="NJGD01000002">
    <property type="protein sequence ID" value="PJR16364.1"/>
    <property type="molecule type" value="Genomic_DNA"/>
</dbReference>
<dbReference type="InterPro" id="IPR036163">
    <property type="entry name" value="HMA_dom_sf"/>
</dbReference>
<organism evidence="1 2">
    <name type="scientific">Rhizobium meliloti</name>
    <name type="common">Ensifer meliloti</name>
    <name type="synonym">Sinorhizobium meliloti</name>
    <dbReference type="NCBI Taxonomy" id="382"/>
    <lineage>
        <taxon>Bacteria</taxon>
        <taxon>Pseudomonadati</taxon>
        <taxon>Pseudomonadota</taxon>
        <taxon>Alphaproteobacteria</taxon>
        <taxon>Hyphomicrobiales</taxon>
        <taxon>Rhizobiaceae</taxon>
        <taxon>Sinorhizobium/Ensifer group</taxon>
        <taxon>Sinorhizobium</taxon>
    </lineage>
</organism>
<reference evidence="1 2" key="1">
    <citation type="submission" date="2017-06" db="EMBL/GenBank/DDBJ databases">
        <title>Ensifer strains isolated from leguminous trees and herbs display diverse denitrification phenotypes with some acting as strong N2O sinks.</title>
        <authorList>
            <person name="Woliy K."/>
            <person name="Mania D."/>
            <person name="Bakken L.R."/>
            <person name="Frostegard A."/>
        </authorList>
    </citation>
    <scope>NUCLEOTIDE SEQUENCE [LARGE SCALE GENOMIC DNA]</scope>
    <source>
        <strain evidence="1 2">AC50a</strain>
    </source>
</reference>
<dbReference type="InterPro" id="IPR006121">
    <property type="entry name" value="HMA_dom"/>
</dbReference>
<dbReference type="AlphaFoldDB" id="A0A2J0Z787"/>
<dbReference type="PROSITE" id="PS50846">
    <property type="entry name" value="HMA_2"/>
    <property type="match status" value="1"/>
</dbReference>
<evidence type="ECO:0000313" key="2">
    <source>
        <dbReference type="Proteomes" id="UP000231987"/>
    </source>
</evidence>
<proteinExistence type="predicted"/>
<dbReference type="Gene3D" id="3.30.70.100">
    <property type="match status" value="1"/>
</dbReference>
<dbReference type="SUPFAM" id="SSF55008">
    <property type="entry name" value="HMA, heavy metal-associated domain"/>
    <property type="match status" value="1"/>
</dbReference>
<dbReference type="CDD" id="cd00371">
    <property type="entry name" value="HMA"/>
    <property type="match status" value="1"/>
</dbReference>
<gene>
    <name evidence="1" type="ORF">CEJ86_06165</name>
</gene>
<dbReference type="Pfam" id="PF00403">
    <property type="entry name" value="HMA"/>
    <property type="match status" value="1"/>
</dbReference>
<name>A0A2J0Z787_RHIML</name>
<evidence type="ECO:0000313" key="1">
    <source>
        <dbReference type="EMBL" id="PJR16364.1"/>
    </source>
</evidence>
<protein>
    <submittedName>
        <fullName evidence="1">Copper chaperone</fullName>
    </submittedName>
</protein>
<dbReference type="InterPro" id="IPR017969">
    <property type="entry name" value="Heavy-metal-associated_CS"/>
</dbReference>
<dbReference type="RefSeq" id="WP_018099155.1">
    <property type="nucleotide sequence ID" value="NZ_JAHVCK010000001.1"/>
</dbReference>